<dbReference type="PANTHER" id="PTHR44783">
    <property type="entry name" value="CXADR-LIKE MEMBRANE PROTEIN"/>
    <property type="match status" value="1"/>
</dbReference>
<reference evidence="6" key="1">
    <citation type="submission" date="2025-08" db="UniProtKB">
        <authorList>
            <consortium name="RefSeq"/>
        </authorList>
    </citation>
    <scope>IDENTIFICATION</scope>
</reference>
<feature type="compositionally biased region" description="Polar residues" evidence="1">
    <location>
        <begin position="315"/>
        <end position="328"/>
    </location>
</feature>
<feature type="compositionally biased region" description="Basic and acidic residues" evidence="1">
    <location>
        <begin position="332"/>
        <end position="345"/>
    </location>
</feature>
<feature type="signal peptide" evidence="3">
    <location>
        <begin position="1"/>
        <end position="19"/>
    </location>
</feature>
<feature type="compositionally biased region" description="Polar residues" evidence="1">
    <location>
        <begin position="359"/>
        <end position="371"/>
    </location>
</feature>
<dbReference type="PROSITE" id="PS50835">
    <property type="entry name" value="IG_LIKE"/>
    <property type="match status" value="2"/>
</dbReference>
<dbReference type="RefSeq" id="XP_030077455.1">
    <property type="nucleotide sequence ID" value="XM_030221595.1"/>
</dbReference>
<gene>
    <name evidence="6" type="primary">CLMP</name>
</gene>
<dbReference type="CTD" id="79827"/>
<proteinExistence type="predicted"/>
<evidence type="ECO:0000256" key="3">
    <source>
        <dbReference type="SAM" id="SignalP"/>
    </source>
</evidence>
<evidence type="ECO:0000256" key="2">
    <source>
        <dbReference type="SAM" id="Phobius"/>
    </source>
</evidence>
<dbReference type="Pfam" id="PF13927">
    <property type="entry name" value="Ig_3"/>
    <property type="match status" value="1"/>
</dbReference>
<dbReference type="InterPro" id="IPR003599">
    <property type="entry name" value="Ig_sub"/>
</dbReference>
<dbReference type="InterPro" id="IPR003598">
    <property type="entry name" value="Ig_sub2"/>
</dbReference>
<keyword evidence="3" id="KW-0732">Signal</keyword>
<dbReference type="PANTHER" id="PTHR44783:SF1">
    <property type="entry name" value="CXADR-LIKE MEMBRANE PROTEIN"/>
    <property type="match status" value="1"/>
</dbReference>
<dbReference type="GO" id="GO:0009986">
    <property type="term" value="C:cell surface"/>
    <property type="evidence" value="ECO:0007669"/>
    <property type="project" value="TreeGrafter"/>
</dbReference>
<dbReference type="AlphaFoldDB" id="A0A6P7ZVX5"/>
<sequence>MPVLSILLLVSSSAWWAYAQIEIMKVEEENVTLPCHHELGRLGLKSLDIEWWFEQKPESAPNMVIGYSDESVYNYPNMNQRGRVSFASNFRAGDASLYIRSLEPGDAGMYSCKVKNGWNYKLERVILKVLVKPSEPKCWTEGELSEGGNITLECKSAAGTEPIQYKWATVSGKEQILGVLPATSSVGIFNPARVRLWNLSTAHSGLYRCTATNEAGHKTCDVQVIVHRKADTLSIGIIIGAVCGVIVGILLIILSVCLLVRMRKRRKLEEEETPNEIREDAEAPKARLVKPDSSSSGSRSSHSGSSSTKSTTNSACRSQQTPSTQMTLPQYRRAETERRENEPSKCSHSSSRRIDSSSATIPGQSGAFQTV</sequence>
<organism evidence="5 6">
    <name type="scientific">Microcaecilia unicolor</name>
    <dbReference type="NCBI Taxonomy" id="1415580"/>
    <lineage>
        <taxon>Eukaryota</taxon>
        <taxon>Metazoa</taxon>
        <taxon>Chordata</taxon>
        <taxon>Craniata</taxon>
        <taxon>Vertebrata</taxon>
        <taxon>Euteleostomi</taxon>
        <taxon>Amphibia</taxon>
        <taxon>Gymnophiona</taxon>
        <taxon>Siphonopidae</taxon>
        <taxon>Microcaecilia</taxon>
    </lineage>
</organism>
<dbReference type="KEGG" id="muo:115482042"/>
<feature type="domain" description="Ig-like" evidence="4">
    <location>
        <begin position="133"/>
        <end position="225"/>
    </location>
</feature>
<name>A0A6P7ZVX5_9AMPH</name>
<dbReference type="InParanoid" id="A0A6P7ZVX5"/>
<protein>
    <submittedName>
        <fullName evidence="6">CXADR-like membrane protein</fullName>
    </submittedName>
</protein>
<keyword evidence="2" id="KW-1133">Transmembrane helix</keyword>
<dbReference type="SMART" id="SM00406">
    <property type="entry name" value="IGv"/>
    <property type="match status" value="1"/>
</dbReference>
<keyword evidence="5" id="KW-1185">Reference proteome</keyword>
<dbReference type="InterPro" id="IPR007110">
    <property type="entry name" value="Ig-like_dom"/>
</dbReference>
<feature type="compositionally biased region" description="Basic and acidic residues" evidence="1">
    <location>
        <begin position="275"/>
        <end position="285"/>
    </location>
</feature>
<keyword evidence="2" id="KW-0812">Transmembrane</keyword>
<dbReference type="SMART" id="SM00409">
    <property type="entry name" value="IG"/>
    <property type="match status" value="2"/>
</dbReference>
<dbReference type="InterPro" id="IPR042454">
    <property type="entry name" value="CLMP"/>
</dbReference>
<evidence type="ECO:0000313" key="6">
    <source>
        <dbReference type="RefSeq" id="XP_030077455.1"/>
    </source>
</evidence>
<evidence type="ECO:0000313" key="5">
    <source>
        <dbReference type="Proteomes" id="UP000515156"/>
    </source>
</evidence>
<feature type="region of interest" description="Disordered" evidence="1">
    <location>
        <begin position="268"/>
        <end position="371"/>
    </location>
</feature>
<feature type="chain" id="PRO_5027785078" evidence="3">
    <location>
        <begin position="20"/>
        <end position="371"/>
    </location>
</feature>
<keyword evidence="2" id="KW-0472">Membrane</keyword>
<dbReference type="Proteomes" id="UP000515156">
    <property type="component" value="Chromosome 12"/>
</dbReference>
<dbReference type="InterPro" id="IPR013783">
    <property type="entry name" value="Ig-like_fold"/>
</dbReference>
<feature type="transmembrane region" description="Helical" evidence="2">
    <location>
        <begin position="233"/>
        <end position="260"/>
    </location>
</feature>
<dbReference type="Gene3D" id="2.60.40.10">
    <property type="entry name" value="Immunoglobulins"/>
    <property type="match status" value="2"/>
</dbReference>
<dbReference type="SMART" id="SM00408">
    <property type="entry name" value="IGc2"/>
    <property type="match status" value="2"/>
</dbReference>
<feature type="domain" description="Ig-like" evidence="4">
    <location>
        <begin position="2"/>
        <end position="117"/>
    </location>
</feature>
<dbReference type="OrthoDB" id="9446970at2759"/>
<accession>A0A6P7ZVX5</accession>
<dbReference type="InterPro" id="IPR013106">
    <property type="entry name" value="Ig_V-set"/>
</dbReference>
<evidence type="ECO:0000259" key="4">
    <source>
        <dbReference type="PROSITE" id="PS50835"/>
    </source>
</evidence>
<dbReference type="SUPFAM" id="SSF48726">
    <property type="entry name" value="Immunoglobulin"/>
    <property type="match status" value="2"/>
</dbReference>
<dbReference type="GO" id="GO:0016020">
    <property type="term" value="C:membrane"/>
    <property type="evidence" value="ECO:0007669"/>
    <property type="project" value="InterPro"/>
</dbReference>
<dbReference type="Pfam" id="PF07686">
    <property type="entry name" value="V-set"/>
    <property type="match status" value="1"/>
</dbReference>
<dbReference type="FunCoup" id="A0A6P7ZVX5">
    <property type="interactions" value="28"/>
</dbReference>
<evidence type="ECO:0000256" key="1">
    <source>
        <dbReference type="SAM" id="MobiDB-lite"/>
    </source>
</evidence>
<dbReference type="InterPro" id="IPR036179">
    <property type="entry name" value="Ig-like_dom_sf"/>
</dbReference>
<dbReference type="GO" id="GO:0005881">
    <property type="term" value="C:cytoplasmic microtubule"/>
    <property type="evidence" value="ECO:0007669"/>
    <property type="project" value="InterPro"/>
</dbReference>
<dbReference type="GeneID" id="115482042"/>
<feature type="compositionally biased region" description="Low complexity" evidence="1">
    <location>
        <begin position="293"/>
        <end position="314"/>
    </location>
</feature>